<dbReference type="Proteomes" id="UP001165289">
    <property type="component" value="Unassembled WGS sequence"/>
</dbReference>
<dbReference type="Gene3D" id="3.10.100.10">
    <property type="entry name" value="Mannose-Binding Protein A, subunit A"/>
    <property type="match status" value="4"/>
</dbReference>
<dbReference type="PROSITE" id="PS50056">
    <property type="entry name" value="TYR_PHOSPHATASE_2"/>
    <property type="match status" value="1"/>
</dbReference>
<keyword evidence="8" id="KW-1185">Reference proteome</keyword>
<comment type="caution">
    <text evidence="7">The sequence shown here is derived from an EMBL/GenBank/DDBJ whole genome shotgun (WGS) entry which is preliminary data.</text>
</comment>
<dbReference type="CDD" id="cd00037">
    <property type="entry name" value="CLECT"/>
    <property type="match status" value="4"/>
</dbReference>
<dbReference type="PANTHER" id="PTHR22803">
    <property type="entry name" value="MANNOSE, PHOSPHOLIPASE, LECTIN RECEPTOR RELATED"/>
    <property type="match status" value="1"/>
</dbReference>
<keyword evidence="1" id="KW-0472">Membrane</keyword>
<keyword evidence="2" id="KW-0732">Signal</keyword>
<evidence type="ECO:0000313" key="7">
    <source>
        <dbReference type="EMBL" id="KAI6647108.1"/>
    </source>
</evidence>
<dbReference type="SMART" id="SM00034">
    <property type="entry name" value="CLECT"/>
    <property type="match status" value="4"/>
</dbReference>
<accession>A0AAV7JEJ7</accession>
<protein>
    <submittedName>
        <fullName evidence="7">Macrophage mannose receptor 1</fullName>
    </submittedName>
</protein>
<dbReference type="SMART" id="SM00404">
    <property type="entry name" value="PTPc_motif"/>
    <property type="match status" value="1"/>
</dbReference>
<dbReference type="EMBL" id="JAKMXF010000345">
    <property type="protein sequence ID" value="KAI6647108.1"/>
    <property type="molecule type" value="Genomic_DNA"/>
</dbReference>
<evidence type="ECO:0000259" key="4">
    <source>
        <dbReference type="PROSITE" id="PS50055"/>
    </source>
</evidence>
<dbReference type="Pfam" id="PF00102">
    <property type="entry name" value="Y_phosphatase"/>
    <property type="match status" value="1"/>
</dbReference>
<dbReference type="PRINTS" id="PR00700">
    <property type="entry name" value="PRTYPHPHTASE"/>
</dbReference>
<sequence length="1864" mass="207720">MGTRFYQVGLLFTISALLSCILTAQTPNISIIYDDTTFGYFIVGPINWANAELECNNWGGNLTTIKSAVEDNLLFYSSSQSDTTLISCFIGLNDIDVEAGTDASAFVWVDGSNSTYRNFVSKPGIPSPSGGADQDCVRFRYQIDGILTTGWINRACDITRLCYFCNKVGNSQGCDLIYDDFCYRLFEVSDGINWLDAQSSCAVWGGDLTSITTERENNYLYTIIPDTVSNCWIGLNDRDNNDGTYTWIDGSVYSHTNWTGGEPSISNEDCVDIIRAGEGSWGTVDCETTMINAFLCKRPSSVTTAVGFGQLTNGGLDLETISENKFFFTSRKLAYGGEENAVITWIFSENSDLSDSEVLTATYSNTEAGWSWLAVDITKQGYYQCQVNSLTYMIGLYDNSLTTVATEGTPFVYIVGIDREDVLLLCDPVVSGDLSMLKWSLTGSGDFLNPINIYNERNNLPEQSTGINCVRHSSIIFSNFISVQVPEITIRIGSISASKFTDVCPTMNEFAIPLSTQDITLSTNIIGYWTVLGVAEPTGSTITIANFMEGNTGLYEFYINNWDGVDVCAMQINLSSSPAITEMNPEEEFIVDDTTFGYFTISSGIYWITAQLYCINWGGNLATIKSAEEDSLLFYSITDLDNAFSCVIGLNDIDVEAGTDASTFVWVDGSNSTYRNFQSDFGIVSPSDMLPQYDCVRFRYRVEGELSTGWNNRPCQVTRICYFCNKQGNSQGCDLIYNDFCYRLYEVSDGINWLDAQSSCAVWGGDLTSITTERENNYLYTIIPDTVSNCWIGLNDRSVEGTYTWIDGSVYSYTNWTGMAESENNEDCAEIITTGGGSWEIVSCEITINTFLCKRSSNTTTGASFGELINEGRGFQSISGNRFLYQSLTLGCGGDEDNAIVWIFSENSNLSNSEELTATYNSTQTGFSWLDICNSRQGYYQCQIDDINSYTIGLFNQTTTIAVTETTYTYTVGIDRENVLLLCDPMDSSYSLSSLIWSIGGGGTLNNPINLFEWSSDSPEQSNQLTCASNGNIILLNTVNIYTPIITVSTSASDQAFNTVYPDTNMFELLIGIEDFSISTNLQGRWKLPNATYSSSQTISYATFEYELFGLYQFYIMNWDGIEVIAIQAELIRNGYVVTNSISNDSTIILKDSTMLQCSISNIGDSVVWYFMSTRDDMEIDKTSLSTFSIETGISSLTVNSNDPGYYSCVINSDMTYTFFIVNTDSLVEITSFDDPSQEVDYTLDSIVSVLYYSDDMVADNDILWTTDNVEDGDILTYSAEYPNPALLIVVFNDVGAGVHTFSCFYRMSPVTLLGSIQLALKDTATITVSYEGYSMSFSDVNNRMFPSPQVISILQGTKDITLTCSLPECEWMILNQEDTMTIPTYIIPQLTFSENISLIRSTSYGVKYTTAHISIQLVATPTNPTEAATNIALITIIIIIVLLIMTIIVTTIILTPIFILLCVKIRRQSNKAKLSEHPKSAFSNVAYRGDTSYENQDDINQLTKEYIDLSAYPNREYMTIDETSLTTLDETINPSEHDYAYLSNIPRANISHEIVNETEQSGNSEMKNYEKYTPMSPIIENKKFIAKFIPIKDFPTKYQQYVESGIGEDSLFGVEFLQLNEESKKTVVLESDDALKEENLQKNPIKSIVPFNENRVVLDSPHFDCNYINASSSSDSQFIATINPTKETHLDFLQMIYQTEASMVIMLTTRKEKAKILSGISNRVCYWPKKDKPINCEPFVSTLINSAETNAFVKQEISLKNTLAGKEHSFTQCISPIWNDDGTVNDVVCAIALLNRIMKQKQDSNTVPIIIHCEDGISKTGIIMTVLNSIRELNIRKSIDIFNAVKNLRRQRMNMVPTLVSIF</sequence>
<keyword evidence="7" id="KW-0675">Receptor</keyword>
<feature type="signal peptide" evidence="2">
    <location>
        <begin position="1"/>
        <end position="24"/>
    </location>
</feature>
<dbReference type="CDD" id="cd00047">
    <property type="entry name" value="PTPc"/>
    <property type="match status" value="1"/>
</dbReference>
<evidence type="ECO:0000259" key="5">
    <source>
        <dbReference type="PROSITE" id="PS50056"/>
    </source>
</evidence>
<feature type="domain" description="Tyrosine specific protein phosphatases" evidence="5">
    <location>
        <begin position="1789"/>
        <end position="1864"/>
    </location>
</feature>
<dbReference type="PROSITE" id="PS50835">
    <property type="entry name" value="IG_LIKE"/>
    <property type="match status" value="1"/>
</dbReference>
<dbReference type="InterPro" id="IPR001304">
    <property type="entry name" value="C-type_lectin-like"/>
</dbReference>
<feature type="domain" description="Tyrosine-protein phosphatase" evidence="4">
    <location>
        <begin position="1613"/>
        <end position="1864"/>
    </location>
</feature>
<dbReference type="SUPFAM" id="SSF56436">
    <property type="entry name" value="C-type lectin-like"/>
    <property type="match status" value="4"/>
</dbReference>
<dbReference type="InterPro" id="IPR000242">
    <property type="entry name" value="PTP_cat"/>
</dbReference>
<keyword evidence="1" id="KW-1133">Transmembrane helix</keyword>
<dbReference type="InterPro" id="IPR029021">
    <property type="entry name" value="Prot-tyrosine_phosphatase-like"/>
</dbReference>
<evidence type="ECO:0000259" key="3">
    <source>
        <dbReference type="PROSITE" id="PS50041"/>
    </source>
</evidence>
<proteinExistence type="predicted"/>
<dbReference type="PROSITE" id="PS51257">
    <property type="entry name" value="PROKAR_LIPOPROTEIN"/>
    <property type="match status" value="1"/>
</dbReference>
<gene>
    <name evidence="7" type="ORF">LOD99_8845</name>
</gene>
<dbReference type="InterPro" id="IPR016186">
    <property type="entry name" value="C-type_lectin-like/link_sf"/>
</dbReference>
<evidence type="ECO:0000256" key="1">
    <source>
        <dbReference type="SAM" id="Phobius"/>
    </source>
</evidence>
<feature type="domain" description="Ig-like" evidence="6">
    <location>
        <begin position="1152"/>
        <end position="1220"/>
    </location>
</feature>
<dbReference type="PROSITE" id="PS50041">
    <property type="entry name" value="C_TYPE_LECTIN_2"/>
    <property type="match status" value="4"/>
</dbReference>
<dbReference type="SUPFAM" id="SSF52799">
    <property type="entry name" value="(Phosphotyrosine protein) phosphatases II"/>
    <property type="match status" value="1"/>
</dbReference>
<dbReference type="Gene3D" id="3.90.190.10">
    <property type="entry name" value="Protein tyrosine phosphatase superfamily"/>
    <property type="match status" value="1"/>
</dbReference>
<dbReference type="GO" id="GO:0004725">
    <property type="term" value="F:protein tyrosine phosphatase activity"/>
    <property type="evidence" value="ECO:0007669"/>
    <property type="project" value="InterPro"/>
</dbReference>
<dbReference type="InterPro" id="IPR000387">
    <property type="entry name" value="Tyr_Pase_dom"/>
</dbReference>
<evidence type="ECO:0000259" key="6">
    <source>
        <dbReference type="PROSITE" id="PS50835"/>
    </source>
</evidence>
<dbReference type="InterPro" id="IPR050111">
    <property type="entry name" value="C-type_lectin/snaclec_domain"/>
</dbReference>
<evidence type="ECO:0000313" key="8">
    <source>
        <dbReference type="Proteomes" id="UP001165289"/>
    </source>
</evidence>
<dbReference type="InterPro" id="IPR016187">
    <property type="entry name" value="CTDL_fold"/>
</dbReference>
<dbReference type="SMART" id="SM00194">
    <property type="entry name" value="PTPc"/>
    <property type="match status" value="1"/>
</dbReference>
<feature type="domain" description="C-type lectin" evidence="3">
    <location>
        <begin position="33"/>
        <end position="157"/>
    </location>
</feature>
<keyword evidence="1" id="KW-0812">Transmembrane</keyword>
<feature type="domain" description="C-type lectin" evidence="3">
    <location>
        <begin position="178"/>
        <end position="287"/>
    </location>
</feature>
<feature type="chain" id="PRO_5043843469" evidence="2">
    <location>
        <begin position="25"/>
        <end position="1864"/>
    </location>
</feature>
<dbReference type="Pfam" id="PF00059">
    <property type="entry name" value="Lectin_C"/>
    <property type="match status" value="3"/>
</dbReference>
<dbReference type="InterPro" id="IPR003595">
    <property type="entry name" value="Tyr_Pase_cat"/>
</dbReference>
<feature type="transmembrane region" description="Helical" evidence="1">
    <location>
        <begin position="1432"/>
        <end position="1464"/>
    </location>
</feature>
<name>A0AAV7JEJ7_9METZ</name>
<organism evidence="7 8">
    <name type="scientific">Oopsacas minuta</name>
    <dbReference type="NCBI Taxonomy" id="111878"/>
    <lineage>
        <taxon>Eukaryota</taxon>
        <taxon>Metazoa</taxon>
        <taxon>Porifera</taxon>
        <taxon>Hexactinellida</taxon>
        <taxon>Hexasterophora</taxon>
        <taxon>Lyssacinosida</taxon>
        <taxon>Leucopsacidae</taxon>
        <taxon>Oopsacas</taxon>
    </lineage>
</organism>
<feature type="domain" description="C-type lectin" evidence="3">
    <location>
        <begin position="598"/>
        <end position="716"/>
    </location>
</feature>
<reference evidence="7 8" key="1">
    <citation type="journal article" date="2023" name="BMC Biol.">
        <title>The compact genome of the sponge Oopsacas minuta (Hexactinellida) is lacking key metazoan core genes.</title>
        <authorList>
            <person name="Santini S."/>
            <person name="Schenkelaars Q."/>
            <person name="Jourda C."/>
            <person name="Duchesne M."/>
            <person name="Belahbib H."/>
            <person name="Rocher C."/>
            <person name="Selva M."/>
            <person name="Riesgo A."/>
            <person name="Vervoort M."/>
            <person name="Leys S.P."/>
            <person name="Kodjabachian L."/>
            <person name="Le Bivic A."/>
            <person name="Borchiellini C."/>
            <person name="Claverie J.M."/>
            <person name="Renard E."/>
        </authorList>
    </citation>
    <scope>NUCLEOTIDE SEQUENCE [LARGE SCALE GENOMIC DNA]</scope>
    <source>
        <strain evidence="7">SPO-2</strain>
    </source>
</reference>
<feature type="domain" description="C-type lectin" evidence="3">
    <location>
        <begin position="737"/>
        <end position="845"/>
    </location>
</feature>
<dbReference type="InterPro" id="IPR007110">
    <property type="entry name" value="Ig-like_dom"/>
</dbReference>
<dbReference type="PROSITE" id="PS50055">
    <property type="entry name" value="TYR_PHOSPHATASE_PTP"/>
    <property type="match status" value="1"/>
</dbReference>
<evidence type="ECO:0000256" key="2">
    <source>
        <dbReference type="SAM" id="SignalP"/>
    </source>
</evidence>